<comment type="cofactor">
    <cofactor evidence="1">
        <name>Fe cation</name>
        <dbReference type="ChEBI" id="CHEBI:24875"/>
    </cofactor>
</comment>
<keyword evidence="1" id="KW-0460">Magnesium</keyword>
<feature type="binding site" evidence="1">
    <location>
        <position position="571"/>
    </location>
    <ligand>
        <name>Fe cation</name>
        <dbReference type="ChEBI" id="CHEBI:24875"/>
    </ligand>
</feature>
<dbReference type="KEGG" id="aey:CDG81_14655"/>
<evidence type="ECO:0000256" key="1">
    <source>
        <dbReference type="PIRSR" id="PIRSR601501-1"/>
    </source>
</evidence>
<evidence type="ECO:0000313" key="2">
    <source>
        <dbReference type="EMBL" id="ASU79323.1"/>
    </source>
</evidence>
<accession>A0A099D5Q7</accession>
<keyword evidence="1" id="KW-0533">Nickel</keyword>
<organism evidence="2 5">
    <name type="scientific">Actinopolyspora erythraea</name>
    <dbReference type="NCBI Taxonomy" id="414996"/>
    <lineage>
        <taxon>Bacteria</taxon>
        <taxon>Bacillati</taxon>
        <taxon>Actinomycetota</taxon>
        <taxon>Actinomycetes</taxon>
        <taxon>Actinopolysporales</taxon>
        <taxon>Actinopolysporaceae</taxon>
        <taxon>Actinopolyspora</taxon>
    </lineage>
</organism>
<comment type="cofactor">
    <cofactor evidence="1">
        <name>Ni(2+)</name>
        <dbReference type="ChEBI" id="CHEBI:49786"/>
    </cofactor>
</comment>
<evidence type="ECO:0000313" key="3">
    <source>
        <dbReference type="EMBL" id="KGI80690.1"/>
    </source>
</evidence>
<reference evidence="2 5" key="2">
    <citation type="submission" date="2017-08" db="EMBL/GenBank/DDBJ databases">
        <title>The complete genome sequence of moderately halophilic actinomycete Actinopolyspora erythraea YIM 90600, the producer of novel erythromycin, novel actinopolysporins A-C and tubercidin.</title>
        <authorList>
            <person name="Yin M."/>
            <person name="Tang S."/>
        </authorList>
    </citation>
    <scope>NUCLEOTIDE SEQUENCE [LARGE SCALE GENOMIC DNA]</scope>
    <source>
        <strain evidence="2 5">YIM 90600</strain>
    </source>
</reference>
<dbReference type="EMBL" id="CP022752">
    <property type="protein sequence ID" value="ASU79323.1"/>
    <property type="molecule type" value="Genomic_DNA"/>
</dbReference>
<dbReference type="OrthoDB" id="9761717at2"/>
<name>A0A099D5Q7_9ACTN</name>
<reference evidence="3 4" key="1">
    <citation type="journal article" date="2014" name="PLoS ONE">
        <title>Identification and Characterization of a New Erythromycin Biosynthetic Gene Cluster in Actinopolyspora erythraea YIM90600, a Novel Erythronolide-Producing Halophilic Actinomycete Isolated from Salt Field.</title>
        <authorList>
            <person name="Chen D."/>
            <person name="Feng J."/>
            <person name="Huang L."/>
            <person name="Zhang Q."/>
            <person name="Wu J."/>
            <person name="Zhu X."/>
            <person name="Duan Y."/>
            <person name="Xu Z."/>
        </authorList>
    </citation>
    <scope>NUCLEOTIDE SEQUENCE [LARGE SCALE GENOMIC DNA]</scope>
    <source>
        <strain evidence="3 4">YIM90600</strain>
    </source>
</reference>
<proteinExistence type="predicted"/>
<dbReference type="eggNOG" id="COG0374">
    <property type="taxonomic scope" value="Bacteria"/>
</dbReference>
<dbReference type="Proteomes" id="UP000029737">
    <property type="component" value="Unassembled WGS sequence"/>
</dbReference>
<dbReference type="SUPFAM" id="SSF56762">
    <property type="entry name" value="HydB/Nqo4-like"/>
    <property type="match status" value="1"/>
</dbReference>
<dbReference type="Pfam" id="PF00374">
    <property type="entry name" value="NiFeSe_Hases"/>
    <property type="match status" value="2"/>
</dbReference>
<dbReference type="AlphaFoldDB" id="A0A099D5Q7"/>
<feature type="binding site" evidence="1">
    <location>
        <position position="81"/>
    </location>
    <ligand>
        <name>Ni(2+)</name>
        <dbReference type="ChEBI" id="CHEBI:49786"/>
    </ligand>
</feature>
<dbReference type="Gene3D" id="1.10.645.10">
    <property type="entry name" value="Cytochrome-c3 Hydrogenase, chain B"/>
    <property type="match status" value="1"/>
</dbReference>
<dbReference type="HOGENOM" id="CLU_030087_0_0_11"/>
<dbReference type="GO" id="GO:0016151">
    <property type="term" value="F:nickel cation binding"/>
    <property type="evidence" value="ECO:0007669"/>
    <property type="project" value="InterPro"/>
</dbReference>
<dbReference type="Proteomes" id="UP000215043">
    <property type="component" value="Chromosome"/>
</dbReference>
<dbReference type="InterPro" id="IPR029014">
    <property type="entry name" value="NiFe-Hase_large"/>
</dbReference>
<evidence type="ECO:0000313" key="4">
    <source>
        <dbReference type="Proteomes" id="UP000029737"/>
    </source>
</evidence>
<gene>
    <name evidence="2" type="ORF">CDG81_14655</name>
    <name evidence="3" type="ORF">IL38_15115</name>
</gene>
<dbReference type="InterPro" id="IPR050867">
    <property type="entry name" value="NiFe/NiFeSe_hydrgnase_LSU"/>
</dbReference>
<dbReference type="EMBL" id="JPMV01000027">
    <property type="protein sequence ID" value="KGI80690.1"/>
    <property type="molecule type" value="Genomic_DNA"/>
</dbReference>
<dbReference type="InterPro" id="IPR001501">
    <property type="entry name" value="Ni-dep_hyd_lsu"/>
</dbReference>
<feature type="binding site" evidence="1">
    <location>
        <position position="568"/>
    </location>
    <ligand>
        <name>Ni(2+)</name>
        <dbReference type="ChEBI" id="CHEBI:49786"/>
    </ligand>
</feature>
<keyword evidence="4" id="KW-1185">Reference proteome</keyword>
<keyword evidence="1" id="KW-0479">Metal-binding</keyword>
<evidence type="ECO:0000313" key="5">
    <source>
        <dbReference type="Proteomes" id="UP000215043"/>
    </source>
</evidence>
<protein>
    <submittedName>
        <fullName evidence="2">Hydrogenase</fullName>
    </submittedName>
</protein>
<feature type="binding site" evidence="1">
    <location>
        <position position="78"/>
    </location>
    <ligand>
        <name>Ni(2+)</name>
        <dbReference type="ChEBI" id="CHEBI:49786"/>
    </ligand>
</feature>
<dbReference type="PANTHER" id="PTHR42958">
    <property type="entry name" value="HYDROGENASE-2 LARGE CHAIN"/>
    <property type="match status" value="1"/>
</dbReference>
<keyword evidence="1" id="KW-0408">Iron</keyword>
<dbReference type="PANTHER" id="PTHR42958:SF2">
    <property type="entry name" value="UPTAKE HYDROGENASE LARGE SUBUNIT"/>
    <property type="match status" value="1"/>
</dbReference>
<sequence length="596" mass="67591">MTQTDPAKKSGKSKSDLMEMSWDPITRIVGSLGIYTKIDWEARRVVECYSTSSIFRGYSIFMKGKDPRDAHFITSRICGICGDNHATCSVYSQNMAYGVRPPRLGEWIINLGEAAEYMFDHNIYQENLVGVDYCEKMVRETNPGVLELAERTEAPNAAEHGYRTIADIMRALNPLEGEFYREALQVSRQTREMFCLMEGRHVHPSTLYPGGVGTVATVQLFTDYLTRLMRYVEFMKRCVPMHDDLFDFIYEALPGYEEVGRRRIMLGCWGSLNDPEHCDFRYENMNDWGRRMFVTPGIVVDGQLVTTNLVDINLGIRILLGSSYYEDWEGQETFVDRDPLGNPVDRRHPWNQHTIPKPAKRDFDDKYSWVMSPRWFDGSEHLALDTGGGPIARLWTTALAGLVDMGNVRSTGHSVEINLPKSATMGERTLEWKIPKWSNAIERNRARTYFQAYCAAAALHFVDKALAEVRGGNTRTWEPFDVPNDSVGCGFTEAVRGVLSHHMVVQGGKIANYHPYPPTPWNASVRDSFGTPGPYEDAVQNTPIFEENSPENFKGIDIMRAVRSFDPCLPCGVHMYAGDGFELEKTHTPHAFDSQT</sequence>
<dbReference type="RefSeq" id="WP_043574686.1">
    <property type="nucleotide sequence ID" value="NZ_CP022752.1"/>
</dbReference>
<feature type="binding site" evidence="1">
    <location>
        <position position="574"/>
    </location>
    <ligand>
        <name>Mg(2+)</name>
        <dbReference type="ChEBI" id="CHEBI:18420"/>
    </ligand>
</feature>